<dbReference type="InterPro" id="IPR025908">
    <property type="entry name" value="Sensor_TM1"/>
</dbReference>
<dbReference type="Pfam" id="PF13755">
    <property type="entry name" value="Sensor_TM1"/>
    <property type="match status" value="1"/>
</dbReference>
<keyword evidence="8 11" id="KW-1133">Transmembrane helix</keyword>
<evidence type="ECO:0000259" key="12">
    <source>
        <dbReference type="PROSITE" id="PS50109"/>
    </source>
</evidence>
<evidence type="ECO:0000256" key="10">
    <source>
        <dbReference type="ARBA" id="ARBA00023136"/>
    </source>
</evidence>
<evidence type="ECO:0000256" key="4">
    <source>
        <dbReference type="ARBA" id="ARBA00022553"/>
    </source>
</evidence>
<dbReference type="EC" id="2.7.13.3" evidence="3"/>
<comment type="catalytic activity">
    <reaction evidence="1">
        <text>ATP + protein L-histidine = ADP + protein N-phospho-L-histidine.</text>
        <dbReference type="EC" id="2.7.13.3"/>
    </reaction>
</comment>
<dbReference type="EMBL" id="VWOJ01000002">
    <property type="protein sequence ID" value="KAA5804123.1"/>
    <property type="molecule type" value="Genomic_DNA"/>
</dbReference>
<dbReference type="Proteomes" id="UP000325122">
    <property type="component" value="Unassembled WGS sequence"/>
</dbReference>
<comment type="subcellular location">
    <subcellularLocation>
        <location evidence="2">Membrane</location>
    </subcellularLocation>
</comment>
<feature type="domain" description="Histidine kinase" evidence="12">
    <location>
        <begin position="307"/>
        <end position="528"/>
    </location>
</feature>
<dbReference type="PANTHER" id="PTHR45436:SF5">
    <property type="entry name" value="SENSOR HISTIDINE KINASE TRCS"/>
    <property type="match status" value="1"/>
</dbReference>
<evidence type="ECO:0000256" key="11">
    <source>
        <dbReference type="SAM" id="Phobius"/>
    </source>
</evidence>
<dbReference type="InterPro" id="IPR003594">
    <property type="entry name" value="HATPase_dom"/>
</dbReference>
<dbReference type="InterPro" id="IPR005467">
    <property type="entry name" value="His_kinase_dom"/>
</dbReference>
<dbReference type="SUPFAM" id="SSF47384">
    <property type="entry name" value="Homodimeric domain of signal transducing histidine kinase"/>
    <property type="match status" value="1"/>
</dbReference>
<accession>A0A5M6ZH65</accession>
<organism evidence="14 15">
    <name type="scientific">Alkalicaulis satelles</name>
    <dbReference type="NCBI Taxonomy" id="2609175"/>
    <lineage>
        <taxon>Bacteria</taxon>
        <taxon>Pseudomonadati</taxon>
        <taxon>Pseudomonadota</taxon>
        <taxon>Alphaproteobacteria</taxon>
        <taxon>Maricaulales</taxon>
        <taxon>Maricaulaceae</taxon>
        <taxon>Alkalicaulis</taxon>
    </lineage>
</organism>
<feature type="transmembrane region" description="Helical" evidence="11">
    <location>
        <begin position="223"/>
        <end position="244"/>
    </location>
</feature>
<keyword evidence="9" id="KW-0902">Two-component regulatory system</keyword>
<dbReference type="Gene3D" id="3.30.565.10">
    <property type="entry name" value="Histidine kinase-like ATPase, C-terminal domain"/>
    <property type="match status" value="1"/>
</dbReference>
<evidence type="ECO:0000256" key="6">
    <source>
        <dbReference type="ARBA" id="ARBA00022692"/>
    </source>
</evidence>
<keyword evidence="6 11" id="KW-0812">Transmembrane</keyword>
<dbReference type="InterPro" id="IPR036097">
    <property type="entry name" value="HisK_dim/P_sf"/>
</dbReference>
<dbReference type="PROSITE" id="PS50109">
    <property type="entry name" value="HIS_KIN"/>
    <property type="match status" value="1"/>
</dbReference>
<dbReference type="InterPro" id="IPR003661">
    <property type="entry name" value="HisK_dim/P_dom"/>
</dbReference>
<keyword evidence="7" id="KW-0418">Kinase</keyword>
<dbReference type="InterPro" id="IPR004358">
    <property type="entry name" value="Sig_transdc_His_kin-like_C"/>
</dbReference>
<dbReference type="Pfam" id="PF02518">
    <property type="entry name" value="HATPase_c"/>
    <property type="match status" value="1"/>
</dbReference>
<evidence type="ECO:0000256" key="8">
    <source>
        <dbReference type="ARBA" id="ARBA00022989"/>
    </source>
</evidence>
<evidence type="ECO:0000256" key="1">
    <source>
        <dbReference type="ARBA" id="ARBA00000085"/>
    </source>
</evidence>
<evidence type="ECO:0000256" key="7">
    <source>
        <dbReference type="ARBA" id="ARBA00022777"/>
    </source>
</evidence>
<keyword evidence="4" id="KW-0597">Phosphoprotein</keyword>
<feature type="transmembrane region" description="Helical" evidence="11">
    <location>
        <begin position="12"/>
        <end position="34"/>
    </location>
</feature>
<dbReference type="PRINTS" id="PR00344">
    <property type="entry name" value="BCTRLSENSOR"/>
</dbReference>
<comment type="caution">
    <text evidence="14">The sequence shown here is derived from an EMBL/GenBank/DDBJ whole genome shotgun (WGS) entry which is preliminary data.</text>
</comment>
<dbReference type="PANTHER" id="PTHR45436">
    <property type="entry name" value="SENSOR HISTIDINE KINASE YKOH"/>
    <property type="match status" value="1"/>
</dbReference>
<evidence type="ECO:0000259" key="13">
    <source>
        <dbReference type="PROSITE" id="PS50885"/>
    </source>
</evidence>
<keyword evidence="5" id="KW-0808">Transferase</keyword>
<dbReference type="InterPro" id="IPR036890">
    <property type="entry name" value="HATPase_C_sf"/>
</dbReference>
<dbReference type="CDD" id="cd06225">
    <property type="entry name" value="HAMP"/>
    <property type="match status" value="1"/>
</dbReference>
<dbReference type="GO" id="GO:0005886">
    <property type="term" value="C:plasma membrane"/>
    <property type="evidence" value="ECO:0007669"/>
    <property type="project" value="TreeGrafter"/>
</dbReference>
<protein>
    <recommendedName>
        <fullName evidence="3">histidine kinase</fullName>
        <ecNumber evidence="3">2.7.13.3</ecNumber>
    </recommendedName>
</protein>
<dbReference type="SUPFAM" id="SSF55874">
    <property type="entry name" value="ATPase domain of HSP90 chaperone/DNA topoisomerase II/histidine kinase"/>
    <property type="match status" value="1"/>
</dbReference>
<dbReference type="Gene3D" id="6.10.340.10">
    <property type="match status" value="1"/>
</dbReference>
<feature type="domain" description="HAMP" evidence="13">
    <location>
        <begin position="244"/>
        <end position="299"/>
    </location>
</feature>
<gene>
    <name evidence="14" type="ORF">F1654_08880</name>
</gene>
<dbReference type="AlphaFoldDB" id="A0A5M6ZH65"/>
<keyword evidence="15" id="KW-1185">Reference proteome</keyword>
<dbReference type="Gene3D" id="1.10.287.130">
    <property type="match status" value="1"/>
</dbReference>
<dbReference type="CDD" id="cd00082">
    <property type="entry name" value="HisKA"/>
    <property type="match status" value="1"/>
</dbReference>
<dbReference type="InterPro" id="IPR050428">
    <property type="entry name" value="TCS_sensor_his_kinase"/>
</dbReference>
<evidence type="ECO:0000256" key="3">
    <source>
        <dbReference type="ARBA" id="ARBA00012438"/>
    </source>
</evidence>
<sequence length="528" mass="56943">MRLTRLPPLRLWMWIAGVNALALIVMAIGMYAITEARRGLVAAKLDSLTAQAEIISSVITETAVYGDEPGPRMDNDSAREVLRRLSSLYVPAQSRAILHAPGPSRIADSDLIAGQVETTLLPPPGEAPSAPSRPAGDLLAPLGEWISMLWTTRETRAYLDLTLADEVALAFETGDPQRGVRRAADGSRVVSVTLPIQLIQAVVGTVTYESYDLDELIAEERVFLTYFLLTAFVIIFVGTVLLTVSIARPLSRLAHAARQVRLAGGARVPMPQLGRTIDEIGALSTAFIQMTNALYDRLDAIESFAADVAHEIKNPLTSIRSAAEILPSARDDAQRARLIAVIQHDVRRLDRLITDISNASRLDAELAREDLALIDLERLLGDIAGLYRPDPDADEPGAEVVLESAGGPLVMRGHEGPLSRVFINLVDNARTFSPEGARVRVTARRAGGAHGRLIVTVEDEGPGIPEESLESIFERFYTKRPDGTAFGAHSGLGLAIARQIINAHGGTIRAGNRTRGGAVFTVDLPAAR</sequence>
<evidence type="ECO:0000313" key="15">
    <source>
        <dbReference type="Proteomes" id="UP000325122"/>
    </source>
</evidence>
<proteinExistence type="predicted"/>
<keyword evidence="10 11" id="KW-0472">Membrane</keyword>
<dbReference type="GO" id="GO:0000155">
    <property type="term" value="F:phosphorelay sensor kinase activity"/>
    <property type="evidence" value="ECO:0007669"/>
    <property type="project" value="InterPro"/>
</dbReference>
<dbReference type="SMART" id="SM00304">
    <property type="entry name" value="HAMP"/>
    <property type="match status" value="1"/>
</dbReference>
<evidence type="ECO:0000313" key="14">
    <source>
        <dbReference type="EMBL" id="KAA5804123.1"/>
    </source>
</evidence>
<dbReference type="PROSITE" id="PS50885">
    <property type="entry name" value="HAMP"/>
    <property type="match status" value="1"/>
</dbReference>
<evidence type="ECO:0000256" key="5">
    <source>
        <dbReference type="ARBA" id="ARBA00022679"/>
    </source>
</evidence>
<evidence type="ECO:0000256" key="2">
    <source>
        <dbReference type="ARBA" id="ARBA00004370"/>
    </source>
</evidence>
<reference evidence="14 15" key="1">
    <citation type="submission" date="2019-09" db="EMBL/GenBank/DDBJ databases">
        <authorList>
            <person name="Kevbrin V."/>
            <person name="Grouzdev D.S."/>
        </authorList>
    </citation>
    <scope>NUCLEOTIDE SEQUENCE [LARGE SCALE GENOMIC DNA]</scope>
    <source>
        <strain evidence="14 15">G-192</strain>
    </source>
</reference>
<dbReference type="InterPro" id="IPR003660">
    <property type="entry name" value="HAMP_dom"/>
</dbReference>
<dbReference type="Pfam" id="PF00672">
    <property type="entry name" value="HAMP"/>
    <property type="match status" value="1"/>
</dbReference>
<dbReference type="SMART" id="SM00388">
    <property type="entry name" value="HisKA"/>
    <property type="match status" value="1"/>
</dbReference>
<name>A0A5M6ZH65_9PROT</name>
<dbReference type="SMART" id="SM00387">
    <property type="entry name" value="HATPase_c"/>
    <property type="match status" value="1"/>
</dbReference>
<evidence type="ECO:0000256" key="9">
    <source>
        <dbReference type="ARBA" id="ARBA00023012"/>
    </source>
</evidence>
<dbReference type="Pfam" id="PF00512">
    <property type="entry name" value="HisKA"/>
    <property type="match status" value="1"/>
</dbReference>